<protein>
    <submittedName>
        <fullName evidence="1">Uncharacterized protein</fullName>
    </submittedName>
</protein>
<evidence type="ECO:0000313" key="2">
    <source>
        <dbReference type="Proteomes" id="UP001177670"/>
    </source>
</evidence>
<reference evidence="1" key="1">
    <citation type="submission" date="2021-10" db="EMBL/GenBank/DDBJ databases">
        <title>Melipona bicolor Genome sequencing and assembly.</title>
        <authorList>
            <person name="Araujo N.S."/>
            <person name="Arias M.C."/>
        </authorList>
    </citation>
    <scope>NUCLEOTIDE SEQUENCE</scope>
    <source>
        <strain evidence="1">USP_2M_L1-L4_2017</strain>
        <tissue evidence="1">Whole body</tissue>
    </source>
</reference>
<comment type="caution">
    <text evidence="1">The sequence shown here is derived from an EMBL/GenBank/DDBJ whole genome shotgun (WGS) entry which is preliminary data.</text>
</comment>
<sequence length="55" mass="6462">MPTIWNALPMECWNMRYLRPTADHVRGRSSERREIKPSPPGDYQVAWVGLRSVFC</sequence>
<accession>A0AA40GCH8</accession>
<proteinExistence type="predicted"/>
<keyword evidence="2" id="KW-1185">Reference proteome</keyword>
<gene>
    <name evidence="1" type="ORF">K0M31_007566</name>
</gene>
<name>A0AA40GCH8_9HYME</name>
<feature type="non-terminal residue" evidence="1">
    <location>
        <position position="55"/>
    </location>
</feature>
<organism evidence="1 2">
    <name type="scientific">Melipona bicolor</name>
    <dbReference type="NCBI Taxonomy" id="60889"/>
    <lineage>
        <taxon>Eukaryota</taxon>
        <taxon>Metazoa</taxon>
        <taxon>Ecdysozoa</taxon>
        <taxon>Arthropoda</taxon>
        <taxon>Hexapoda</taxon>
        <taxon>Insecta</taxon>
        <taxon>Pterygota</taxon>
        <taxon>Neoptera</taxon>
        <taxon>Endopterygota</taxon>
        <taxon>Hymenoptera</taxon>
        <taxon>Apocrita</taxon>
        <taxon>Aculeata</taxon>
        <taxon>Apoidea</taxon>
        <taxon>Anthophila</taxon>
        <taxon>Apidae</taxon>
        <taxon>Melipona</taxon>
    </lineage>
</organism>
<dbReference type="AlphaFoldDB" id="A0AA40GCH8"/>
<dbReference type="Proteomes" id="UP001177670">
    <property type="component" value="Unassembled WGS sequence"/>
</dbReference>
<evidence type="ECO:0000313" key="1">
    <source>
        <dbReference type="EMBL" id="KAK1134795.1"/>
    </source>
</evidence>
<dbReference type="EMBL" id="JAHYIQ010000002">
    <property type="protein sequence ID" value="KAK1134795.1"/>
    <property type="molecule type" value="Genomic_DNA"/>
</dbReference>